<dbReference type="Proteomes" id="UP000095286">
    <property type="component" value="Unplaced"/>
</dbReference>
<protein>
    <submittedName>
        <fullName evidence="2">F-box domain-containing protein</fullName>
    </submittedName>
</protein>
<evidence type="ECO:0000313" key="2">
    <source>
        <dbReference type="WBParaSite" id="RSKR_0000463800.1"/>
    </source>
</evidence>
<proteinExistence type="predicted"/>
<organism evidence="1 2">
    <name type="scientific">Rhabditophanes sp. KR3021</name>
    <dbReference type="NCBI Taxonomy" id="114890"/>
    <lineage>
        <taxon>Eukaryota</taxon>
        <taxon>Metazoa</taxon>
        <taxon>Ecdysozoa</taxon>
        <taxon>Nematoda</taxon>
        <taxon>Chromadorea</taxon>
        <taxon>Rhabditida</taxon>
        <taxon>Tylenchina</taxon>
        <taxon>Panagrolaimomorpha</taxon>
        <taxon>Strongyloidoidea</taxon>
        <taxon>Alloionematidae</taxon>
        <taxon>Rhabditophanes</taxon>
    </lineage>
</organism>
<name>A0AC35TUJ7_9BILA</name>
<dbReference type="WBParaSite" id="RSKR_0000463800.1">
    <property type="protein sequence ID" value="RSKR_0000463800.1"/>
    <property type="gene ID" value="RSKR_0000463800"/>
</dbReference>
<accession>A0AC35TUJ7</accession>
<evidence type="ECO:0000313" key="1">
    <source>
        <dbReference type="Proteomes" id="UP000095286"/>
    </source>
</evidence>
<reference evidence="2" key="1">
    <citation type="submission" date="2016-11" db="UniProtKB">
        <authorList>
            <consortium name="WormBaseParasite"/>
        </authorList>
    </citation>
    <scope>IDENTIFICATION</scope>
    <source>
        <strain evidence="2">KR3021</strain>
    </source>
</reference>
<sequence>MYLSGDEAIALVYSNIYLMEKIIEEITSINDRANLAKSSRWLYYLTSMAKYTDEDPYTNKSFAVYFADNDSTFGNRIIVNACGFVIRLYYFDDKTKNYKNNDRILALAEKINKFVKTITIRYAVISYDNTFRMLNCHLELHKQLVAIYKNAEVISLVNTEGVSNILEQFCGLSPKTICFHSDNYNFHSISGSLLENSQSLGSIITPRLETLVWSENLYRLTGVFSKFLALRSENFKLKKLVFNLVKMPNRENEPTLQLTVLNMIFHITDSLSFSFMPSDLVHICPTLFPAKKFEELIIKVDCLDDFNSLSTILHHLLASFLHRTETFKLFINEKVIKQIILFETTPNFGLFLELCLWQCVNLSELNLSGIIKKKFRFNGEQLMRLIYVFPDTLKRLTLKGCDSLTLPHLKVIAHQCPLLEMVNFSKLTHDSMVLSEIFKSLPNLRYFSLEEANCTVRQSFLEYLERLSTLSGREKEANFDVLIFSGQGTGILRQLENLLKDFPRPMNYIRILTHRDDVDYEVVISTKESNFDVMYNNEFIHFGQCKYCKYFENYTFET</sequence>